<dbReference type="GO" id="GO:0005524">
    <property type="term" value="F:ATP binding"/>
    <property type="evidence" value="ECO:0007669"/>
    <property type="project" value="UniProtKB-KW"/>
</dbReference>
<keyword evidence="9" id="KW-0418">Kinase</keyword>
<evidence type="ECO:0000313" key="20">
    <source>
        <dbReference type="EMBL" id="TQV81779.1"/>
    </source>
</evidence>
<dbReference type="SUPFAM" id="SSF55874">
    <property type="entry name" value="ATPase domain of HSP90 chaperone/DNA topoisomerase II/histidine kinase"/>
    <property type="match status" value="1"/>
</dbReference>
<proteinExistence type="predicted"/>
<dbReference type="Pfam" id="PF00512">
    <property type="entry name" value="HisKA"/>
    <property type="match status" value="1"/>
</dbReference>
<dbReference type="Pfam" id="PF02518">
    <property type="entry name" value="HATPase_c"/>
    <property type="match status" value="1"/>
</dbReference>
<dbReference type="PANTHER" id="PTHR45339:SF1">
    <property type="entry name" value="HYBRID SIGNAL TRANSDUCTION HISTIDINE KINASE J"/>
    <property type="match status" value="1"/>
</dbReference>
<dbReference type="InterPro" id="IPR005467">
    <property type="entry name" value="His_kinase_dom"/>
</dbReference>
<dbReference type="InterPro" id="IPR000014">
    <property type="entry name" value="PAS"/>
</dbReference>
<dbReference type="InterPro" id="IPR003594">
    <property type="entry name" value="HATPase_dom"/>
</dbReference>
<dbReference type="Gene3D" id="3.30.450.20">
    <property type="entry name" value="PAS domain"/>
    <property type="match status" value="1"/>
</dbReference>
<dbReference type="SMART" id="SM00387">
    <property type="entry name" value="HATPase_c"/>
    <property type="match status" value="1"/>
</dbReference>
<dbReference type="RefSeq" id="WP_142895410.1">
    <property type="nucleotide sequence ID" value="NZ_ML660053.1"/>
</dbReference>
<evidence type="ECO:0000256" key="9">
    <source>
        <dbReference type="ARBA" id="ARBA00022777"/>
    </source>
</evidence>
<dbReference type="PANTHER" id="PTHR45339">
    <property type="entry name" value="HYBRID SIGNAL TRANSDUCTION HISTIDINE KINASE J"/>
    <property type="match status" value="1"/>
</dbReference>
<dbReference type="FunFam" id="1.10.287.130:FF:000004">
    <property type="entry name" value="Ethylene receptor 1"/>
    <property type="match status" value="1"/>
</dbReference>
<evidence type="ECO:0000256" key="7">
    <source>
        <dbReference type="ARBA" id="ARBA00022692"/>
    </source>
</evidence>
<dbReference type="PROSITE" id="PS50894">
    <property type="entry name" value="HPT"/>
    <property type="match status" value="1"/>
</dbReference>
<dbReference type="Proteomes" id="UP000315252">
    <property type="component" value="Unassembled WGS sequence"/>
</dbReference>
<evidence type="ECO:0000256" key="10">
    <source>
        <dbReference type="ARBA" id="ARBA00022840"/>
    </source>
</evidence>
<evidence type="ECO:0000256" key="12">
    <source>
        <dbReference type="ARBA" id="ARBA00023012"/>
    </source>
</evidence>
<name>A0A545TX32_9PROT</name>
<feature type="domain" description="HPt" evidence="19">
    <location>
        <begin position="680"/>
        <end position="773"/>
    </location>
</feature>
<dbReference type="Gene3D" id="3.40.50.2300">
    <property type="match status" value="1"/>
</dbReference>
<evidence type="ECO:0000256" key="5">
    <source>
        <dbReference type="ARBA" id="ARBA00022553"/>
    </source>
</evidence>
<evidence type="ECO:0000256" key="15">
    <source>
        <dbReference type="PROSITE-ProRule" id="PRU00169"/>
    </source>
</evidence>
<keyword evidence="10" id="KW-0067">ATP-binding</keyword>
<dbReference type="PROSITE" id="PS50112">
    <property type="entry name" value="PAS"/>
    <property type="match status" value="1"/>
</dbReference>
<evidence type="ECO:0000256" key="13">
    <source>
        <dbReference type="ARBA" id="ARBA00023136"/>
    </source>
</evidence>
<evidence type="ECO:0000259" key="16">
    <source>
        <dbReference type="PROSITE" id="PS50109"/>
    </source>
</evidence>
<organism evidence="20 21">
    <name type="scientific">Denitrobaculum tricleocarpae</name>
    <dbReference type="NCBI Taxonomy" id="2591009"/>
    <lineage>
        <taxon>Bacteria</taxon>
        <taxon>Pseudomonadati</taxon>
        <taxon>Pseudomonadota</taxon>
        <taxon>Alphaproteobacteria</taxon>
        <taxon>Rhodospirillales</taxon>
        <taxon>Rhodospirillaceae</taxon>
        <taxon>Denitrobaculum</taxon>
    </lineage>
</organism>
<dbReference type="SMART" id="SM00448">
    <property type="entry name" value="REC"/>
    <property type="match status" value="1"/>
</dbReference>
<reference evidence="20 21" key="1">
    <citation type="submission" date="2019-06" db="EMBL/GenBank/DDBJ databases">
        <title>Whole genome sequence for Rhodospirillaceae sp. R148.</title>
        <authorList>
            <person name="Wang G."/>
        </authorList>
    </citation>
    <scope>NUCLEOTIDE SEQUENCE [LARGE SCALE GENOMIC DNA]</scope>
    <source>
        <strain evidence="20 21">R148</strain>
    </source>
</reference>
<keyword evidence="12" id="KW-0902">Two-component regulatory system</keyword>
<sequence length="787" mass="86603">METLKTLIRTHEDWLVDRVLGYAHKDGYTKYSSTLREPWRESICVFSKPLFELLDQAGTSKDLPGSIGENDEPMTAFAIEEARLHRQRGVPLSLFIGLTKSYRKAYIDLIIDQNYPKETEEKYWLFIERFFDYIEVAFCTRWTELPEDAALQELEAKNRALTNEKNKYLTIFESLNDPVVLLNDNGKVENLNNAAAVLFGGAGIPGEGYYARENYSLLDRQIGALIGQPEQHYRIERRMETIHGPRTFDIKARRMLDVSKKFIGTVLILSDVTEYQTAKRQADAANAAKSAFLATMSHEIRTPISGILGISHLLRDEKLTSDQKNYIEALAASGQVLIDLVDDVLDYSKIEADAIELNTVDFDLRDTVTQVAGLMTLPAERKGLQLTCSIDTALPSQIIGDQAKIRRVLLNLTSNAVKFTSSGSVTLAVEALDGDLLFTVTDTGPGVPEDMGQTIFQPFVQNAGQIGGSGLGLAISRKLIDIVGGDIGFESQEGKGSKFWFKVPLIIAPDQSPRLVENTTTPSIRPLRILLVEDNPVNLMFTRAFLERDGHSLQLATSGEEALDIFHCEQIDLVLMDIRMDGMGGIEAISLMKANEDADKANTPILVLTADLARTEEAICIESGADAVLGKPFTPSMLQQAIAQCISSNSRITCAADRTRALQNAVFDETLVRQHKAMLGADDTRKIIETFEAFALSTIAAIQTAVELHDNARVSHLAHSLKSSAGSIGLMRLKNAAESLQKLAERADQEKLPAGLAGLLSARDRAFAALRGSDLVRSLSSAPPQEV</sequence>
<dbReference type="SUPFAM" id="SSF55785">
    <property type="entry name" value="PYP-like sensor domain (PAS domain)"/>
    <property type="match status" value="1"/>
</dbReference>
<dbReference type="CDD" id="cd00088">
    <property type="entry name" value="HPT"/>
    <property type="match status" value="1"/>
</dbReference>
<evidence type="ECO:0000256" key="14">
    <source>
        <dbReference type="PROSITE-ProRule" id="PRU00110"/>
    </source>
</evidence>
<dbReference type="SUPFAM" id="SSF52172">
    <property type="entry name" value="CheY-like"/>
    <property type="match status" value="1"/>
</dbReference>
<evidence type="ECO:0000256" key="11">
    <source>
        <dbReference type="ARBA" id="ARBA00022989"/>
    </source>
</evidence>
<dbReference type="PROSITE" id="PS50109">
    <property type="entry name" value="HIS_KIN"/>
    <property type="match status" value="1"/>
</dbReference>
<comment type="caution">
    <text evidence="20">The sequence shown here is derived from an EMBL/GenBank/DDBJ whole genome shotgun (WGS) entry which is preliminary data.</text>
</comment>
<dbReference type="Pfam" id="PF08448">
    <property type="entry name" value="PAS_4"/>
    <property type="match status" value="1"/>
</dbReference>
<dbReference type="InterPro" id="IPR036890">
    <property type="entry name" value="HATPase_C_sf"/>
</dbReference>
<dbReference type="CDD" id="cd00082">
    <property type="entry name" value="HisKA"/>
    <property type="match status" value="1"/>
</dbReference>
<dbReference type="InterPro" id="IPR011006">
    <property type="entry name" value="CheY-like_superfamily"/>
</dbReference>
<keyword evidence="7" id="KW-0812">Transmembrane</keyword>
<evidence type="ECO:0000256" key="6">
    <source>
        <dbReference type="ARBA" id="ARBA00022679"/>
    </source>
</evidence>
<keyword evidence="21" id="KW-1185">Reference proteome</keyword>
<keyword evidence="6" id="KW-0808">Transferase</keyword>
<evidence type="ECO:0000256" key="8">
    <source>
        <dbReference type="ARBA" id="ARBA00022741"/>
    </source>
</evidence>
<dbReference type="InterPro" id="IPR036097">
    <property type="entry name" value="HisK_dim/P_sf"/>
</dbReference>
<dbReference type="SUPFAM" id="SSF47384">
    <property type="entry name" value="Homodimeric domain of signal transducing histidine kinase"/>
    <property type="match status" value="1"/>
</dbReference>
<dbReference type="InterPro" id="IPR004358">
    <property type="entry name" value="Sig_transdc_His_kin-like_C"/>
</dbReference>
<feature type="domain" description="Histidine kinase" evidence="16">
    <location>
        <begin position="295"/>
        <end position="507"/>
    </location>
</feature>
<comment type="catalytic activity">
    <reaction evidence="1">
        <text>ATP + protein L-histidine = ADP + protein N-phospho-L-histidine.</text>
        <dbReference type="EC" id="2.7.13.3"/>
    </reaction>
</comment>
<dbReference type="PROSITE" id="PS50110">
    <property type="entry name" value="RESPONSE_REGULATORY"/>
    <property type="match status" value="1"/>
</dbReference>
<evidence type="ECO:0000259" key="19">
    <source>
        <dbReference type="PROSITE" id="PS50894"/>
    </source>
</evidence>
<dbReference type="EC" id="2.7.13.3" evidence="3"/>
<dbReference type="SUPFAM" id="SSF47226">
    <property type="entry name" value="Histidine-containing phosphotransfer domain, HPT domain"/>
    <property type="match status" value="1"/>
</dbReference>
<gene>
    <name evidence="20" type="ORF">FKG95_05930</name>
</gene>
<dbReference type="InterPro" id="IPR013656">
    <property type="entry name" value="PAS_4"/>
</dbReference>
<accession>A0A545TX32</accession>
<dbReference type="Gene3D" id="3.30.565.10">
    <property type="entry name" value="Histidine kinase-like ATPase, C-terminal domain"/>
    <property type="match status" value="1"/>
</dbReference>
<evidence type="ECO:0000256" key="2">
    <source>
        <dbReference type="ARBA" id="ARBA00004651"/>
    </source>
</evidence>
<dbReference type="GO" id="GO:0000155">
    <property type="term" value="F:phosphorelay sensor kinase activity"/>
    <property type="evidence" value="ECO:0007669"/>
    <property type="project" value="InterPro"/>
</dbReference>
<feature type="domain" description="PAS" evidence="18">
    <location>
        <begin position="164"/>
        <end position="200"/>
    </location>
</feature>
<evidence type="ECO:0000256" key="4">
    <source>
        <dbReference type="ARBA" id="ARBA00022475"/>
    </source>
</evidence>
<keyword evidence="8" id="KW-0547">Nucleotide-binding</keyword>
<feature type="domain" description="Response regulatory" evidence="17">
    <location>
        <begin position="528"/>
        <end position="646"/>
    </location>
</feature>
<dbReference type="OrthoDB" id="9801651at2"/>
<feature type="modified residue" description="4-aspartylphosphate" evidence="15">
    <location>
        <position position="577"/>
    </location>
</feature>
<dbReference type="EMBL" id="VHSH01000002">
    <property type="protein sequence ID" value="TQV81779.1"/>
    <property type="molecule type" value="Genomic_DNA"/>
</dbReference>
<evidence type="ECO:0000256" key="3">
    <source>
        <dbReference type="ARBA" id="ARBA00012438"/>
    </source>
</evidence>
<dbReference type="Gene3D" id="1.20.120.160">
    <property type="entry name" value="HPT domain"/>
    <property type="match status" value="1"/>
</dbReference>
<dbReference type="FunFam" id="3.30.565.10:FF:000010">
    <property type="entry name" value="Sensor histidine kinase RcsC"/>
    <property type="match status" value="1"/>
</dbReference>
<dbReference type="InterPro" id="IPR003661">
    <property type="entry name" value="HisK_dim/P_dom"/>
</dbReference>
<dbReference type="CDD" id="cd17546">
    <property type="entry name" value="REC_hyHK_CKI1_RcsC-like"/>
    <property type="match status" value="1"/>
</dbReference>
<dbReference type="GO" id="GO:0005886">
    <property type="term" value="C:plasma membrane"/>
    <property type="evidence" value="ECO:0007669"/>
    <property type="project" value="UniProtKB-SubCell"/>
</dbReference>
<comment type="subcellular location">
    <subcellularLocation>
        <location evidence="2">Cell membrane</location>
        <topology evidence="2">Multi-pass membrane protein</topology>
    </subcellularLocation>
</comment>
<evidence type="ECO:0000259" key="17">
    <source>
        <dbReference type="PROSITE" id="PS50110"/>
    </source>
</evidence>
<dbReference type="InterPro" id="IPR035965">
    <property type="entry name" value="PAS-like_dom_sf"/>
</dbReference>
<keyword evidence="13" id="KW-0472">Membrane</keyword>
<dbReference type="AlphaFoldDB" id="A0A545TX32"/>
<dbReference type="SMART" id="SM00388">
    <property type="entry name" value="HisKA"/>
    <property type="match status" value="1"/>
</dbReference>
<dbReference type="SMART" id="SM00073">
    <property type="entry name" value="HPT"/>
    <property type="match status" value="1"/>
</dbReference>
<dbReference type="InterPro" id="IPR008207">
    <property type="entry name" value="Sig_transdc_His_kin_Hpt_dom"/>
</dbReference>
<dbReference type="CDD" id="cd16922">
    <property type="entry name" value="HATPase_EvgS-ArcB-TorS-like"/>
    <property type="match status" value="1"/>
</dbReference>
<keyword evidence="5 15" id="KW-0597">Phosphoprotein</keyword>
<dbReference type="InterPro" id="IPR036641">
    <property type="entry name" value="HPT_dom_sf"/>
</dbReference>
<evidence type="ECO:0000313" key="21">
    <source>
        <dbReference type="Proteomes" id="UP000315252"/>
    </source>
</evidence>
<keyword evidence="4" id="KW-1003">Cell membrane</keyword>
<dbReference type="Pfam" id="PF01627">
    <property type="entry name" value="Hpt"/>
    <property type="match status" value="1"/>
</dbReference>
<evidence type="ECO:0000259" key="18">
    <source>
        <dbReference type="PROSITE" id="PS50112"/>
    </source>
</evidence>
<dbReference type="Gene3D" id="1.10.287.130">
    <property type="match status" value="1"/>
</dbReference>
<keyword evidence="11" id="KW-1133">Transmembrane helix</keyword>
<dbReference type="PRINTS" id="PR00344">
    <property type="entry name" value="BCTRLSENSOR"/>
</dbReference>
<protein>
    <recommendedName>
        <fullName evidence="3">histidine kinase</fullName>
        <ecNumber evidence="3">2.7.13.3</ecNumber>
    </recommendedName>
</protein>
<evidence type="ECO:0000256" key="1">
    <source>
        <dbReference type="ARBA" id="ARBA00000085"/>
    </source>
</evidence>
<dbReference type="InterPro" id="IPR001789">
    <property type="entry name" value="Sig_transdc_resp-reg_receiver"/>
</dbReference>
<feature type="modified residue" description="Phosphohistidine" evidence="14">
    <location>
        <position position="719"/>
    </location>
</feature>
<dbReference type="Pfam" id="PF00072">
    <property type="entry name" value="Response_reg"/>
    <property type="match status" value="1"/>
</dbReference>